<dbReference type="Proteomes" id="UP000288675">
    <property type="component" value="Chromosome"/>
</dbReference>
<evidence type="ECO:0000313" key="1">
    <source>
        <dbReference type="EMBL" id="KRT88314.1"/>
    </source>
</evidence>
<dbReference type="InterPro" id="IPR035198">
    <property type="entry name" value="SU10_MCP"/>
</dbReference>
<evidence type="ECO:0000313" key="5">
    <source>
        <dbReference type="Proteomes" id="UP000288675"/>
    </source>
</evidence>
<name>A0A0T6BII9_9BACI</name>
<evidence type="ECO:0000313" key="4">
    <source>
        <dbReference type="Proteomes" id="UP000036168"/>
    </source>
</evidence>
<protein>
    <submittedName>
        <fullName evidence="2">DUF5309 family protein</fullName>
    </submittedName>
</protein>
<dbReference type="AlphaFoldDB" id="A0A0T6BII9"/>
<dbReference type="Proteomes" id="UP000036168">
    <property type="component" value="Unassembled WGS sequence"/>
</dbReference>
<reference evidence="2 6" key="4">
    <citation type="submission" date="2023-03" db="EMBL/GenBank/DDBJ databases">
        <title>Agriculturally important microbes genome sequencing.</title>
        <authorList>
            <person name="Dunlap C."/>
        </authorList>
    </citation>
    <scope>NUCLEOTIDE SEQUENCE [LARGE SCALE GENOMIC DNA]</scope>
    <source>
        <strain evidence="2 6">CBP-3203</strain>
    </source>
</reference>
<gene>
    <name evidence="1" type="ORF">AB447_207895</name>
    <name evidence="3" type="ORF">EQZ20_20960</name>
    <name evidence="2" type="ORF">P8828_00685</name>
</gene>
<dbReference type="GeneID" id="82855151"/>
<reference evidence="3 5" key="3">
    <citation type="submission" date="2019-01" db="EMBL/GenBank/DDBJ databases">
        <title>Genome sequence of Bacillus glycinifermentans SRCM103574.</title>
        <authorList>
            <person name="Kong H.-J."/>
            <person name="Jeong S.-Y."/>
            <person name="Jeong D.-Y."/>
        </authorList>
    </citation>
    <scope>NUCLEOTIDE SEQUENCE [LARGE SCALE GENOMIC DNA]</scope>
    <source>
        <strain evidence="3 5">SRCM103574</strain>
    </source>
</reference>
<dbReference type="RefSeq" id="WP_048355736.1">
    <property type="nucleotide sequence ID" value="NZ_CP035232.1"/>
</dbReference>
<evidence type="ECO:0000313" key="6">
    <source>
        <dbReference type="Proteomes" id="UP001341297"/>
    </source>
</evidence>
<dbReference type="EMBL" id="LECW02000067">
    <property type="protein sequence ID" value="KRT88314.1"/>
    <property type="molecule type" value="Genomic_DNA"/>
</dbReference>
<sequence length="363" mass="40247">MSKILSGELVGKKESVVDEILLLNEHQTPLLNLLGFGSPVTQVEHQWFEDEMIADESRVVGAKTNADTEIEVADAEPFRSDQVVKIGEELLKVVAVNGTKLTVVRGYAGTTAEAIEDGAVIQVQFVEGREGADARDAKYKPRKRVSNITQIFDETISITGTAAAVSNYGIDNLYEYEKQKKQLELALQLEKAAISGIKYESSDGIVRQMEGMRQFIKTNVIDAKNAALTDEKINDAMQKIYERGGFASGGAFKIMVGAKQKRAISNFDKSQIRLTRAENGRGQVVDHFVSDFGQAEILLNNNLNADELFIFDANRTEIRPLADRGFFHEYLGKKGDYFEGQVVGEYTLQFLQEKAHARIKGLA</sequence>
<dbReference type="Proteomes" id="UP001341297">
    <property type="component" value="Unassembled WGS sequence"/>
</dbReference>
<evidence type="ECO:0000313" key="3">
    <source>
        <dbReference type="EMBL" id="QAT67104.1"/>
    </source>
</evidence>
<dbReference type="EMBL" id="JARRTL010000003">
    <property type="protein sequence ID" value="MEC0483376.1"/>
    <property type="molecule type" value="Genomic_DNA"/>
</dbReference>
<dbReference type="EMBL" id="CP035232">
    <property type="protein sequence ID" value="QAT67104.1"/>
    <property type="molecule type" value="Genomic_DNA"/>
</dbReference>
<proteinExistence type="predicted"/>
<accession>A0A0T6BII9</accession>
<dbReference type="Pfam" id="PF17236">
    <property type="entry name" value="SU10_MCP"/>
    <property type="match status" value="1"/>
</dbReference>
<reference evidence="1 4" key="1">
    <citation type="journal article" date="2015" name="Int. J. Syst. Evol. Microbiol.">
        <title>Bacillus glycinifermentans sp. nov., isolated from fermented soybean paste.</title>
        <authorList>
            <person name="Kim S.J."/>
            <person name="Dunlap C.A."/>
            <person name="Kwon S.W."/>
            <person name="Rooney A.P."/>
        </authorList>
    </citation>
    <scope>NUCLEOTIDE SEQUENCE [LARGE SCALE GENOMIC DNA]</scope>
    <source>
        <strain evidence="1 4">GO-13</strain>
    </source>
</reference>
<keyword evidence="6" id="KW-1185">Reference proteome</keyword>
<dbReference type="OrthoDB" id="2557250at2"/>
<reference evidence="1" key="2">
    <citation type="submission" date="2015-10" db="EMBL/GenBank/DDBJ databases">
        <authorList>
            <person name="Gilbert D.G."/>
        </authorList>
    </citation>
    <scope>NUCLEOTIDE SEQUENCE</scope>
    <source>
        <strain evidence="1">GO-13</strain>
    </source>
</reference>
<organism evidence="1 4">
    <name type="scientific">Bacillus glycinifermentans</name>
    <dbReference type="NCBI Taxonomy" id="1664069"/>
    <lineage>
        <taxon>Bacteria</taxon>
        <taxon>Bacillati</taxon>
        <taxon>Bacillota</taxon>
        <taxon>Bacilli</taxon>
        <taxon>Bacillales</taxon>
        <taxon>Bacillaceae</taxon>
        <taxon>Bacillus</taxon>
    </lineage>
</organism>
<evidence type="ECO:0000313" key="2">
    <source>
        <dbReference type="EMBL" id="MEC0483376.1"/>
    </source>
</evidence>